<dbReference type="PRINTS" id="PR01005">
    <property type="entry name" value="FLGHOOKAP1"/>
</dbReference>
<keyword evidence="10" id="KW-0282">Flagellum</keyword>
<dbReference type="GO" id="GO:0009424">
    <property type="term" value="C:bacterial-type flagellum hook"/>
    <property type="evidence" value="ECO:0007669"/>
    <property type="project" value="UniProtKB-UniRule"/>
</dbReference>
<dbReference type="InterPro" id="IPR010930">
    <property type="entry name" value="Flg_bb/hook_C_dom"/>
</dbReference>
<keyword evidence="10" id="KW-0969">Cilium</keyword>
<proteinExistence type="inferred from homology"/>
<keyword evidence="5 7" id="KW-0964">Secreted</keyword>
<evidence type="ECO:0000259" key="8">
    <source>
        <dbReference type="Pfam" id="PF06429"/>
    </source>
</evidence>
<sequence>MGFNGINTALTALRVQRQGLELAGQNIANAGTEGYTRQRLETTAIGGSAVPAFWSTQPVGSSGGGVQTTSVNRLQDAYVEARTRYEHERQATTSTAHEVLVDAENVYNEPGANGLQAQLTNLWAGFTDVGDNPSDSAARTQLLTRLQTVATGLNSAASELSGQFGNRRTELASTVNDVNSAAAQLADLNGAVLRAKAAGVSYNDLSDKRDVVAMKLIEQTGAQVSEAADGTYTVSLGGSNLVSGSTARALKVTGTTDIATATTNPVTVKWVDTDTATTGVTGKAGALTNALTTVLPGQLTGFNNVAAALANQVNTANAAGWTTSGTAGGALLSGTTAATIAVVTSDPAAIAASANKLQAYNGDNADYMARLGSIGTADGIYRTNVADIGMKVRSAEQAAATQDSITTQVDAARQAASGVNLDEELTSMISYQRSYEAAAKVMSAVDSMLDTLINRMGA</sequence>
<dbReference type="InterPro" id="IPR053927">
    <property type="entry name" value="FlgK_helical"/>
</dbReference>
<evidence type="ECO:0000313" key="10">
    <source>
        <dbReference type="EMBL" id="PPK66467.1"/>
    </source>
</evidence>
<keyword evidence="10" id="KW-0966">Cell projection</keyword>
<evidence type="ECO:0000256" key="5">
    <source>
        <dbReference type="ARBA" id="ARBA00022525"/>
    </source>
</evidence>
<protein>
    <recommendedName>
        <fullName evidence="4 7">Flagellar hook-associated protein 1</fullName>
        <shortName evidence="7">HAP1</shortName>
    </recommendedName>
</protein>
<dbReference type="Proteomes" id="UP000239203">
    <property type="component" value="Unassembled WGS sequence"/>
</dbReference>
<dbReference type="AlphaFoldDB" id="A0A2S6GMM5"/>
<evidence type="ECO:0000313" key="11">
    <source>
        <dbReference type="Proteomes" id="UP000239203"/>
    </source>
</evidence>
<keyword evidence="11" id="KW-1185">Reference proteome</keyword>
<dbReference type="PANTHER" id="PTHR30033:SF2">
    <property type="entry name" value="FLAGELLAR HOOK PROTEIN"/>
    <property type="match status" value="1"/>
</dbReference>
<comment type="subcellular location">
    <subcellularLocation>
        <location evidence="1 7">Bacterial flagellum</location>
    </subcellularLocation>
    <subcellularLocation>
        <location evidence="2 7">Secreted</location>
    </subcellularLocation>
</comment>
<dbReference type="PANTHER" id="PTHR30033">
    <property type="entry name" value="FLAGELLAR HOOK-ASSOCIATED PROTEIN 1"/>
    <property type="match status" value="1"/>
</dbReference>
<dbReference type="GO" id="GO:0044780">
    <property type="term" value="P:bacterial-type flagellum assembly"/>
    <property type="evidence" value="ECO:0007669"/>
    <property type="project" value="InterPro"/>
</dbReference>
<evidence type="ECO:0000256" key="7">
    <source>
        <dbReference type="RuleBase" id="RU362065"/>
    </source>
</evidence>
<dbReference type="NCBIfam" id="TIGR02492">
    <property type="entry name" value="flgK_ends"/>
    <property type="match status" value="1"/>
</dbReference>
<dbReference type="InterPro" id="IPR002371">
    <property type="entry name" value="FlgK"/>
</dbReference>
<evidence type="ECO:0000256" key="2">
    <source>
        <dbReference type="ARBA" id="ARBA00004613"/>
    </source>
</evidence>
<feature type="domain" description="Flagellar basal-body/hook protein C-terminal" evidence="8">
    <location>
        <begin position="416"/>
        <end position="454"/>
    </location>
</feature>
<name>A0A2S6GMM5_9PSEU</name>
<evidence type="ECO:0000256" key="6">
    <source>
        <dbReference type="ARBA" id="ARBA00023143"/>
    </source>
</evidence>
<comment type="caution">
    <text evidence="10">The sequence shown here is derived from an EMBL/GenBank/DDBJ whole genome shotgun (WGS) entry which is preliminary data.</text>
</comment>
<accession>A0A2S6GMM5</accession>
<dbReference type="GO" id="GO:0005198">
    <property type="term" value="F:structural molecule activity"/>
    <property type="evidence" value="ECO:0007669"/>
    <property type="project" value="UniProtKB-UniRule"/>
</dbReference>
<reference evidence="10 11" key="1">
    <citation type="submission" date="2018-02" db="EMBL/GenBank/DDBJ databases">
        <title>Genomic Encyclopedia of Archaeal and Bacterial Type Strains, Phase II (KMG-II): from individual species to whole genera.</title>
        <authorList>
            <person name="Goeker M."/>
        </authorList>
    </citation>
    <scope>NUCLEOTIDE SEQUENCE [LARGE SCALE GENOMIC DNA]</scope>
    <source>
        <strain evidence="10 11">YU 961-1</strain>
    </source>
</reference>
<dbReference type="RefSeq" id="WP_104480436.1">
    <property type="nucleotide sequence ID" value="NZ_CP154825.1"/>
</dbReference>
<feature type="domain" description="Flagellar hook-associated protein FlgK helical" evidence="9">
    <location>
        <begin position="103"/>
        <end position="331"/>
    </location>
</feature>
<keyword evidence="6 7" id="KW-0975">Bacterial flagellum</keyword>
<dbReference type="EMBL" id="PTIX01000010">
    <property type="protein sequence ID" value="PPK66467.1"/>
    <property type="molecule type" value="Genomic_DNA"/>
</dbReference>
<comment type="similarity">
    <text evidence="3 7">Belongs to the flagella basal body rod proteins family.</text>
</comment>
<evidence type="ECO:0000256" key="4">
    <source>
        <dbReference type="ARBA" id="ARBA00016244"/>
    </source>
</evidence>
<evidence type="ECO:0000256" key="3">
    <source>
        <dbReference type="ARBA" id="ARBA00009677"/>
    </source>
</evidence>
<dbReference type="GO" id="GO:0005576">
    <property type="term" value="C:extracellular region"/>
    <property type="evidence" value="ECO:0007669"/>
    <property type="project" value="UniProtKB-SubCell"/>
</dbReference>
<dbReference type="SUPFAM" id="SSF64518">
    <property type="entry name" value="Phase 1 flagellin"/>
    <property type="match status" value="1"/>
</dbReference>
<dbReference type="Pfam" id="PF22638">
    <property type="entry name" value="FlgK_D1"/>
    <property type="match status" value="1"/>
</dbReference>
<organism evidence="10 11">
    <name type="scientific">Actinokineospora auranticolor</name>
    <dbReference type="NCBI Taxonomy" id="155976"/>
    <lineage>
        <taxon>Bacteria</taxon>
        <taxon>Bacillati</taxon>
        <taxon>Actinomycetota</taxon>
        <taxon>Actinomycetes</taxon>
        <taxon>Pseudonocardiales</taxon>
        <taxon>Pseudonocardiaceae</taxon>
        <taxon>Actinokineospora</taxon>
    </lineage>
</organism>
<evidence type="ECO:0000259" key="9">
    <source>
        <dbReference type="Pfam" id="PF22638"/>
    </source>
</evidence>
<gene>
    <name evidence="7" type="primary">flgK</name>
    <name evidence="10" type="ORF">CLV40_110171</name>
</gene>
<dbReference type="OrthoDB" id="9802553at2"/>
<evidence type="ECO:0000256" key="1">
    <source>
        <dbReference type="ARBA" id="ARBA00004365"/>
    </source>
</evidence>
<dbReference type="Pfam" id="PF06429">
    <property type="entry name" value="Flg_bbr_C"/>
    <property type="match status" value="1"/>
</dbReference>